<feature type="transmembrane region" description="Helical" evidence="2">
    <location>
        <begin position="397"/>
        <end position="419"/>
    </location>
</feature>
<reference evidence="4" key="1">
    <citation type="journal article" date="2023" name="Plant Biotechnol. J.">
        <title>Chromosome-level wild Hevea brasiliensis genome provides new tools for genomic-assisted breeding and valuable loci to elevate rubber yield.</title>
        <authorList>
            <person name="Cheng H."/>
            <person name="Song X."/>
            <person name="Hu Y."/>
            <person name="Wu T."/>
            <person name="Yang Q."/>
            <person name="An Z."/>
            <person name="Feng S."/>
            <person name="Deng Z."/>
            <person name="Wu W."/>
            <person name="Zeng X."/>
            <person name="Tu M."/>
            <person name="Wang X."/>
            <person name="Huang H."/>
        </authorList>
    </citation>
    <scope>NUCLEOTIDE SEQUENCE</scope>
    <source>
        <strain evidence="4">MT/VB/25A 57/8</strain>
    </source>
</reference>
<dbReference type="PANTHER" id="PTHR24128:SF24">
    <property type="entry name" value="ANKYRIN REPEAT PROTEIN"/>
    <property type="match status" value="1"/>
</dbReference>
<dbReference type="Proteomes" id="UP001174677">
    <property type="component" value="Chromosome 14"/>
</dbReference>
<dbReference type="InterPro" id="IPR026961">
    <property type="entry name" value="PGG_dom"/>
</dbReference>
<evidence type="ECO:0000313" key="5">
    <source>
        <dbReference type="Proteomes" id="UP001174677"/>
    </source>
</evidence>
<protein>
    <recommendedName>
        <fullName evidence="3">PGG domain-containing protein</fullName>
    </recommendedName>
</protein>
<dbReference type="Pfam" id="PF00023">
    <property type="entry name" value="Ank"/>
    <property type="match status" value="1"/>
</dbReference>
<evidence type="ECO:0000256" key="1">
    <source>
        <dbReference type="PROSITE-ProRule" id="PRU00023"/>
    </source>
</evidence>
<dbReference type="InterPro" id="IPR002110">
    <property type="entry name" value="Ankyrin_rpt"/>
</dbReference>
<feature type="repeat" description="ANK" evidence="1">
    <location>
        <begin position="187"/>
        <end position="223"/>
    </location>
</feature>
<evidence type="ECO:0000256" key="2">
    <source>
        <dbReference type="SAM" id="Phobius"/>
    </source>
</evidence>
<organism evidence="4 5">
    <name type="scientific">Hevea brasiliensis</name>
    <name type="common">Para rubber tree</name>
    <name type="synonym">Siphonia brasiliensis</name>
    <dbReference type="NCBI Taxonomy" id="3981"/>
    <lineage>
        <taxon>Eukaryota</taxon>
        <taxon>Viridiplantae</taxon>
        <taxon>Streptophyta</taxon>
        <taxon>Embryophyta</taxon>
        <taxon>Tracheophyta</taxon>
        <taxon>Spermatophyta</taxon>
        <taxon>Magnoliopsida</taxon>
        <taxon>eudicotyledons</taxon>
        <taxon>Gunneridae</taxon>
        <taxon>Pentapetalae</taxon>
        <taxon>rosids</taxon>
        <taxon>fabids</taxon>
        <taxon>Malpighiales</taxon>
        <taxon>Euphorbiaceae</taxon>
        <taxon>Crotonoideae</taxon>
        <taxon>Micrandreae</taxon>
        <taxon>Hevea</taxon>
    </lineage>
</organism>
<dbReference type="Gene3D" id="1.25.40.20">
    <property type="entry name" value="Ankyrin repeat-containing domain"/>
    <property type="match status" value="1"/>
</dbReference>
<feature type="transmembrane region" description="Helical" evidence="2">
    <location>
        <begin position="363"/>
        <end position="385"/>
    </location>
</feature>
<evidence type="ECO:0000259" key="3">
    <source>
        <dbReference type="Pfam" id="PF13962"/>
    </source>
</evidence>
<keyword evidence="2" id="KW-0812">Transmembrane</keyword>
<keyword evidence="2" id="KW-1133">Transmembrane helix</keyword>
<comment type="caution">
    <text evidence="4">The sequence shown here is derived from an EMBL/GenBank/DDBJ whole genome shotgun (WGS) entry which is preliminary data.</text>
</comment>
<dbReference type="PROSITE" id="PS50088">
    <property type="entry name" value="ANK_REPEAT"/>
    <property type="match status" value="2"/>
</dbReference>
<feature type="repeat" description="ANK" evidence="1">
    <location>
        <begin position="106"/>
        <end position="124"/>
    </location>
</feature>
<dbReference type="SMART" id="SM00248">
    <property type="entry name" value="ANK"/>
    <property type="match status" value="5"/>
</dbReference>
<name>A0ABQ9L982_HEVBR</name>
<dbReference type="EMBL" id="JARPOI010000014">
    <property type="protein sequence ID" value="KAJ9160052.1"/>
    <property type="molecule type" value="Genomic_DNA"/>
</dbReference>
<keyword evidence="2" id="KW-0472">Membrane</keyword>
<dbReference type="Pfam" id="PF12796">
    <property type="entry name" value="Ank_2"/>
    <property type="match status" value="1"/>
</dbReference>
<dbReference type="SUPFAM" id="SSF48403">
    <property type="entry name" value="Ankyrin repeat"/>
    <property type="match status" value="1"/>
</dbReference>
<keyword evidence="1" id="KW-0040">ANK repeat</keyword>
<gene>
    <name evidence="4" type="ORF">P3X46_025488</name>
</gene>
<sequence>MSMDQRLTEAARVGNIPDLYNLIQKDTDVLENIDKKAFVDTPLHIAASHGQIEFAMEIMNMQPSFSKKLNKDGLSPMHLALQKEDMLMVMWLMDVDGNLVRVKGKGGFTPLHYAAEQGNLSILRECYKGCPESIKDVTFQGDTALHLAVKKHQKDAFELLLMEWLRQSELEDAEFWEREILNWKNKEGKTVLHIAASENGWKDQYQVLEILLRCHARTDIEDHNGLTAKEILKGQVGLKERQIWNMQAAGTGFLFPLILLYRSLISPRHSVPQKAQKSRSKSRSLLWKLRRRSERKSSSRRNTELLVDTLILTAMYQASLSPPGGLWQGESNKDFKWHYHVSVTGPTVPPPAPPPPRFSGTSVMSTNALLVFYILYAGLFLLTAWRTMANLINDGSGLSFTFFSVSWLIGSYLFSMSVITPPNGYIGSKVTTYACAAILLAGLIFYICNQLLVPSEPRIKPRRRRQTICDRKEWW</sequence>
<feature type="transmembrane region" description="Helical" evidence="2">
    <location>
        <begin position="431"/>
        <end position="453"/>
    </location>
</feature>
<dbReference type="Pfam" id="PF13962">
    <property type="entry name" value="PGG"/>
    <property type="match status" value="1"/>
</dbReference>
<dbReference type="PROSITE" id="PS50297">
    <property type="entry name" value="ANK_REP_REGION"/>
    <property type="match status" value="1"/>
</dbReference>
<proteinExistence type="predicted"/>
<dbReference type="InterPro" id="IPR036770">
    <property type="entry name" value="Ankyrin_rpt-contain_sf"/>
</dbReference>
<accession>A0ABQ9L982</accession>
<evidence type="ECO:0000313" key="4">
    <source>
        <dbReference type="EMBL" id="KAJ9160052.1"/>
    </source>
</evidence>
<keyword evidence="5" id="KW-1185">Reference proteome</keyword>
<dbReference type="PANTHER" id="PTHR24128">
    <property type="entry name" value="HOMEOBOX PROTEIN WARIAI"/>
    <property type="match status" value="1"/>
</dbReference>
<feature type="domain" description="PGG" evidence="3">
    <location>
        <begin position="298"/>
        <end position="331"/>
    </location>
</feature>